<name>A0ABV6SBA6_9SPHN</name>
<reference evidence="1 2" key="1">
    <citation type="submission" date="2024-09" db="EMBL/GenBank/DDBJ databases">
        <authorList>
            <person name="Sun Q."/>
            <person name="Mori K."/>
        </authorList>
    </citation>
    <scope>NUCLEOTIDE SEQUENCE [LARGE SCALE GENOMIC DNA]</scope>
    <source>
        <strain evidence="1 2">CICC 11035S</strain>
    </source>
</reference>
<dbReference type="Proteomes" id="UP001589858">
    <property type="component" value="Unassembled WGS sequence"/>
</dbReference>
<gene>
    <name evidence="1" type="ORF">ACFFF8_18205</name>
</gene>
<evidence type="ECO:0008006" key="3">
    <source>
        <dbReference type="Google" id="ProtNLM"/>
    </source>
</evidence>
<proteinExistence type="predicted"/>
<comment type="caution">
    <text evidence="1">The sequence shown here is derived from an EMBL/GenBank/DDBJ whole genome shotgun (WGS) entry which is preliminary data.</text>
</comment>
<dbReference type="EMBL" id="JBHLTM010000070">
    <property type="protein sequence ID" value="MFC0686522.1"/>
    <property type="molecule type" value="Genomic_DNA"/>
</dbReference>
<organism evidence="1 2">
    <name type="scientific">Novosphingobium clariflavum</name>
    <dbReference type="NCBI Taxonomy" id="2029884"/>
    <lineage>
        <taxon>Bacteria</taxon>
        <taxon>Pseudomonadati</taxon>
        <taxon>Pseudomonadota</taxon>
        <taxon>Alphaproteobacteria</taxon>
        <taxon>Sphingomonadales</taxon>
        <taxon>Sphingomonadaceae</taxon>
        <taxon>Novosphingobium</taxon>
    </lineage>
</organism>
<keyword evidence="2" id="KW-1185">Reference proteome</keyword>
<sequence>MKTPYDAALRVQRREIDEMSVAISREAGVLAAVEQAHADTRDAMRREADLAGKDVTESLVIASHGYFARKRDERRQLTGLQAELSRKLEALRAEAVEAFGTFRTIESAADAFRQEAERVQANAEQAGIDDLAAVAFLKARRAARRGDEA</sequence>
<accession>A0ABV6SBA6</accession>
<evidence type="ECO:0000313" key="1">
    <source>
        <dbReference type="EMBL" id="MFC0686522.1"/>
    </source>
</evidence>
<evidence type="ECO:0000313" key="2">
    <source>
        <dbReference type="Proteomes" id="UP001589858"/>
    </source>
</evidence>
<protein>
    <recommendedName>
        <fullName evidence="3">Flagellar FliJ protein</fullName>
    </recommendedName>
</protein>
<dbReference type="RefSeq" id="WP_267222597.1">
    <property type="nucleotide sequence ID" value="NZ_JAPCWC010000016.1"/>
</dbReference>